<dbReference type="InterPro" id="IPR035906">
    <property type="entry name" value="MetI-like_sf"/>
</dbReference>
<feature type="domain" description="ABC transmembrane type-1" evidence="8">
    <location>
        <begin position="54"/>
        <end position="233"/>
    </location>
</feature>
<dbReference type="CDD" id="cd06261">
    <property type="entry name" value="TM_PBP2"/>
    <property type="match status" value="1"/>
</dbReference>
<evidence type="ECO:0000256" key="1">
    <source>
        <dbReference type="ARBA" id="ARBA00004651"/>
    </source>
</evidence>
<dbReference type="PANTHER" id="PTHR30151:SF0">
    <property type="entry name" value="ABC TRANSPORTER PERMEASE PROTEIN MJ0413-RELATED"/>
    <property type="match status" value="1"/>
</dbReference>
<evidence type="ECO:0000256" key="2">
    <source>
        <dbReference type="ARBA" id="ARBA00022448"/>
    </source>
</evidence>
<comment type="subcellular location">
    <subcellularLocation>
        <location evidence="1 7">Cell membrane</location>
        <topology evidence="1 7">Multi-pass membrane protein</topology>
    </subcellularLocation>
</comment>
<name>A0A7C3RB24_ARCFL</name>
<evidence type="ECO:0000256" key="5">
    <source>
        <dbReference type="ARBA" id="ARBA00022989"/>
    </source>
</evidence>
<comment type="similarity">
    <text evidence="7">Belongs to the binding-protein-dependent transport system permease family.</text>
</comment>
<protein>
    <submittedName>
        <fullName evidence="9">ABC transporter permease</fullName>
    </submittedName>
</protein>
<organism evidence="9">
    <name type="scientific">Archaeoglobus fulgidus</name>
    <dbReference type="NCBI Taxonomy" id="2234"/>
    <lineage>
        <taxon>Archaea</taxon>
        <taxon>Methanobacteriati</taxon>
        <taxon>Methanobacteriota</taxon>
        <taxon>Archaeoglobi</taxon>
        <taxon>Archaeoglobales</taxon>
        <taxon>Archaeoglobaceae</taxon>
        <taxon>Archaeoglobus</taxon>
    </lineage>
</organism>
<dbReference type="Pfam" id="PF00528">
    <property type="entry name" value="BPD_transp_1"/>
    <property type="match status" value="1"/>
</dbReference>
<evidence type="ECO:0000259" key="8">
    <source>
        <dbReference type="PROSITE" id="PS50928"/>
    </source>
</evidence>
<evidence type="ECO:0000256" key="6">
    <source>
        <dbReference type="ARBA" id="ARBA00023136"/>
    </source>
</evidence>
<feature type="transmembrane region" description="Helical" evidence="7">
    <location>
        <begin position="50"/>
        <end position="73"/>
    </location>
</feature>
<dbReference type="Gene3D" id="1.10.3720.10">
    <property type="entry name" value="MetI-like"/>
    <property type="match status" value="1"/>
</dbReference>
<feature type="transmembrane region" description="Helical" evidence="7">
    <location>
        <begin position="93"/>
        <end position="112"/>
    </location>
</feature>
<feature type="transmembrane region" description="Helical" evidence="7">
    <location>
        <begin position="12"/>
        <end position="29"/>
    </location>
</feature>
<keyword evidence="4 7" id="KW-0812">Transmembrane</keyword>
<dbReference type="PANTHER" id="PTHR30151">
    <property type="entry name" value="ALKANE SULFONATE ABC TRANSPORTER-RELATED, MEMBRANE SUBUNIT"/>
    <property type="match status" value="1"/>
</dbReference>
<feature type="transmembrane region" description="Helical" evidence="7">
    <location>
        <begin position="119"/>
        <end position="138"/>
    </location>
</feature>
<proteinExistence type="inferred from homology"/>
<dbReference type="GO" id="GO:0055085">
    <property type="term" value="P:transmembrane transport"/>
    <property type="evidence" value="ECO:0007669"/>
    <property type="project" value="InterPro"/>
</dbReference>
<reference evidence="9" key="1">
    <citation type="journal article" date="2020" name="mSystems">
        <title>Genome- and Community-Level Interaction Insights into Carbon Utilization and Element Cycling Functions of Hydrothermarchaeota in Hydrothermal Sediment.</title>
        <authorList>
            <person name="Zhou Z."/>
            <person name="Liu Y."/>
            <person name="Xu W."/>
            <person name="Pan J."/>
            <person name="Luo Z.H."/>
            <person name="Li M."/>
        </authorList>
    </citation>
    <scope>NUCLEOTIDE SEQUENCE [LARGE SCALE GENOMIC DNA]</scope>
    <source>
        <strain evidence="9">SpSt-87</strain>
    </source>
</reference>
<dbReference type="EMBL" id="DTLB01000002">
    <property type="protein sequence ID" value="HFW31467.1"/>
    <property type="molecule type" value="Genomic_DNA"/>
</dbReference>
<keyword evidence="5 7" id="KW-1133">Transmembrane helix</keyword>
<dbReference type="GO" id="GO:0005886">
    <property type="term" value="C:plasma membrane"/>
    <property type="evidence" value="ECO:0007669"/>
    <property type="project" value="UniProtKB-SubCell"/>
</dbReference>
<comment type="caution">
    <text evidence="9">The sequence shown here is derived from an EMBL/GenBank/DDBJ whole genome shotgun (WGS) entry which is preliminary data.</text>
</comment>
<evidence type="ECO:0000256" key="7">
    <source>
        <dbReference type="RuleBase" id="RU363032"/>
    </source>
</evidence>
<dbReference type="InterPro" id="IPR000515">
    <property type="entry name" value="MetI-like"/>
</dbReference>
<feature type="transmembrane region" description="Helical" evidence="7">
    <location>
        <begin position="175"/>
        <end position="194"/>
    </location>
</feature>
<evidence type="ECO:0000256" key="3">
    <source>
        <dbReference type="ARBA" id="ARBA00022475"/>
    </source>
</evidence>
<sequence length="244" mass="27154">MQAIEASYKGYLITLLSLIFLWGVASYLLKNPALPSPVEVLVLMLSRRELLSHAAVSLLRVIYSLALALSLALPAGIFSREKVVDVAVSPVIYLLYPIPHIVLLPLYILIFGIGDLSRVLLIATILFFQIAVTTRDAAKQVSEYYIYSILSLGASKIDIYRHVIIPAVMPKIMTALRISIGTAIAVLFFAESFATTSGLGYLIIDSWSRADYRMMYAAITTMALLGFMLYVIVENVERRVCRWL</sequence>
<evidence type="ECO:0000313" key="9">
    <source>
        <dbReference type="EMBL" id="HFW31467.1"/>
    </source>
</evidence>
<accession>A0A7C3RB24</accession>
<gene>
    <name evidence="9" type="ORF">ENW66_00730</name>
</gene>
<dbReference type="PROSITE" id="PS50928">
    <property type="entry name" value="ABC_TM1"/>
    <property type="match status" value="1"/>
</dbReference>
<dbReference type="SUPFAM" id="SSF161098">
    <property type="entry name" value="MetI-like"/>
    <property type="match status" value="1"/>
</dbReference>
<keyword evidence="2 7" id="KW-0813">Transport</keyword>
<feature type="transmembrane region" description="Helical" evidence="7">
    <location>
        <begin position="214"/>
        <end position="233"/>
    </location>
</feature>
<keyword evidence="3" id="KW-1003">Cell membrane</keyword>
<dbReference type="AlphaFoldDB" id="A0A7C3RB24"/>
<evidence type="ECO:0000256" key="4">
    <source>
        <dbReference type="ARBA" id="ARBA00022692"/>
    </source>
</evidence>
<keyword evidence="6 7" id="KW-0472">Membrane</keyword>